<dbReference type="eggNOG" id="ENOG502Z7UP">
    <property type="taxonomic scope" value="Bacteria"/>
</dbReference>
<evidence type="ECO:0000256" key="1">
    <source>
        <dbReference type="SAM" id="Phobius"/>
    </source>
</evidence>
<dbReference type="STRING" id="983920.Y88_0701"/>
<accession>F1Z9U8</accession>
<keyword evidence="1" id="KW-0472">Membrane</keyword>
<evidence type="ECO:0008006" key="4">
    <source>
        <dbReference type="Google" id="ProtNLM"/>
    </source>
</evidence>
<feature type="transmembrane region" description="Helical" evidence="1">
    <location>
        <begin position="318"/>
        <end position="335"/>
    </location>
</feature>
<reference evidence="2 3" key="1">
    <citation type="journal article" date="2012" name="J. Bacteriol.">
        <title>Draft Genome Sequence of Novosphingobium nitrogenifigens Y88T.</title>
        <authorList>
            <person name="Strabala T.J."/>
            <person name="Macdonald L."/>
            <person name="Liu V."/>
            <person name="Smit A.M."/>
        </authorList>
    </citation>
    <scope>NUCLEOTIDE SEQUENCE [LARGE SCALE GENOMIC DNA]</scope>
    <source>
        <strain evidence="2 3">DSM 19370</strain>
    </source>
</reference>
<organism evidence="2 3">
    <name type="scientific">Novosphingobium nitrogenifigens DSM 19370</name>
    <dbReference type="NCBI Taxonomy" id="983920"/>
    <lineage>
        <taxon>Bacteria</taxon>
        <taxon>Pseudomonadati</taxon>
        <taxon>Pseudomonadota</taxon>
        <taxon>Alphaproteobacteria</taxon>
        <taxon>Sphingomonadales</taxon>
        <taxon>Sphingomonadaceae</taxon>
        <taxon>Novosphingobium</taxon>
    </lineage>
</organism>
<dbReference type="AlphaFoldDB" id="F1Z9U8"/>
<protein>
    <recommendedName>
        <fullName evidence="4">MFS transporter</fullName>
    </recommendedName>
</protein>
<feature type="transmembrane region" description="Helical" evidence="1">
    <location>
        <begin position="80"/>
        <end position="100"/>
    </location>
</feature>
<feature type="transmembrane region" description="Helical" evidence="1">
    <location>
        <begin position="106"/>
        <end position="127"/>
    </location>
</feature>
<dbReference type="HOGENOM" id="CLU_609286_0_0_5"/>
<feature type="transmembrane region" description="Helical" evidence="1">
    <location>
        <begin position="387"/>
        <end position="410"/>
    </location>
</feature>
<feature type="transmembrane region" description="Helical" evidence="1">
    <location>
        <begin position="355"/>
        <end position="375"/>
    </location>
</feature>
<feature type="transmembrane region" description="Helical" evidence="1">
    <location>
        <begin position="212"/>
        <end position="234"/>
    </location>
</feature>
<dbReference type="OrthoDB" id="182994at2"/>
<feature type="transmembrane region" description="Helical" evidence="1">
    <location>
        <begin position="9"/>
        <end position="28"/>
    </location>
</feature>
<dbReference type="Proteomes" id="UP000004728">
    <property type="component" value="Unassembled WGS sequence"/>
</dbReference>
<evidence type="ECO:0000313" key="2">
    <source>
        <dbReference type="EMBL" id="EGD58644.1"/>
    </source>
</evidence>
<feature type="transmembrane region" description="Helical" evidence="1">
    <location>
        <begin position="48"/>
        <end position="68"/>
    </location>
</feature>
<name>F1Z9U8_9SPHN</name>
<feature type="transmembrane region" description="Helical" evidence="1">
    <location>
        <begin position="167"/>
        <end position="191"/>
    </location>
</feature>
<evidence type="ECO:0000313" key="3">
    <source>
        <dbReference type="Proteomes" id="UP000004728"/>
    </source>
</evidence>
<sequence length="417" mass="44504">MLERAPPSLFGAYAGLMAFGTYFSIYAFRKAFAAAHFAGAAPVLTVEYKVALVIAQVLGYAVSKFIGVRVIAELPAHQRISGIVLQCLLAEAALVAFAIVPPPWNVLAMFADGLTLGMVWGMCFAFVEGRRQSDLIGAMLCASFVISSGVMKSVGTLVMAWHIASEWWMPAVTGVLFIPTLALSLFGLATLPPPDAQDIAERVERVPMGRSARRAFLGRFGPGLVALVALYVLLTALRDFRDNFAAEIWAEVGLGGKAELFSLTELPISVMVLCVLALLTLIRDNRRALVLNFALIALGAAMAAVSSALFMLHAIGPVAWMTILGGGLYLAYTPFNGMMFDRLVAASGSAGNAAFLIYIADTAGYGGSVTLLLLRNLPGFRLPWTQFLIDAGIGCGVLGLVLMAWAALYFRKAIVRP</sequence>
<keyword evidence="1" id="KW-0812">Transmembrane</keyword>
<proteinExistence type="predicted"/>
<feature type="transmembrane region" description="Helical" evidence="1">
    <location>
        <begin position="289"/>
        <end position="312"/>
    </location>
</feature>
<dbReference type="InParanoid" id="F1Z9U8"/>
<gene>
    <name evidence="2" type="ORF">Y88_0701</name>
</gene>
<dbReference type="EMBL" id="AEWJ01000041">
    <property type="protein sequence ID" value="EGD58644.1"/>
    <property type="molecule type" value="Genomic_DNA"/>
</dbReference>
<comment type="caution">
    <text evidence="2">The sequence shown here is derived from an EMBL/GenBank/DDBJ whole genome shotgun (WGS) entry which is preliminary data.</text>
</comment>
<keyword evidence="3" id="KW-1185">Reference proteome</keyword>
<keyword evidence="1" id="KW-1133">Transmembrane helix</keyword>
<feature type="transmembrane region" description="Helical" evidence="1">
    <location>
        <begin position="260"/>
        <end position="282"/>
    </location>
</feature>
<feature type="transmembrane region" description="Helical" evidence="1">
    <location>
        <begin position="139"/>
        <end position="161"/>
    </location>
</feature>
<dbReference type="Pfam" id="PF18943">
    <property type="entry name" value="DUF5690"/>
    <property type="match status" value="1"/>
</dbReference>
<dbReference type="InterPro" id="IPR043745">
    <property type="entry name" value="DUF5690"/>
</dbReference>